<dbReference type="Proteomes" id="UP000007266">
    <property type="component" value="Unassembled WGS sequence"/>
</dbReference>
<dbReference type="PhylomeDB" id="D7GXQ3"/>
<protein>
    <recommendedName>
        <fullName evidence="1">Helitron helicase-like domain-containing protein</fullName>
    </recommendedName>
</protein>
<sequence length="482" mass="56022">MENSQTSQYIIKRNWRRQNRNAHLSDDRRRHRQSTSVDGENVPVVCLTRYPHVEDRVRTFIDTTMFLRQPFVRIFKDPYVETRLQSYLQNTSSFSVAATTTTTTTTSKTSLPDLNINNAVAATNNLPKRRHAVVPHKRTYKFALQTQNVKNAPKYNIGTLNQICPHCEANFFTLEKPKCDREGSRFACCNFGKVNLPQLAPCPDELYHLLTSDDALSIQYRKNIRSANNLFAMASFKAKIPQDRNIGQGPWCFNICGQIYHFTEPLPFPNNEDPILSSYYFIEAEDAIERRANFVRDRINRGTITVLENMLRQYNRWVRSYKTIKEWTEITTNLDGKQQWQHRPDLVCRVFASKLAELIDDTTNKQYFGVPLNYMYVIEFQKRGLPHAHILLTLRPEDKLQTEQEVDSAVSARIPNPQQEPQMYELIKRHFIHRPCGGVEHANAACIIDGRCSKGYPKAFRESTVLLGNNRIRQPEYKRPND</sequence>
<name>D7GXQ3_TRICA</name>
<feature type="domain" description="Helitron helicase-like" evidence="1">
    <location>
        <begin position="326"/>
        <end position="392"/>
    </location>
</feature>
<dbReference type="Pfam" id="PF14214">
    <property type="entry name" value="Helitron_like_N"/>
    <property type="match status" value="1"/>
</dbReference>
<keyword evidence="3" id="KW-1185">Reference proteome</keyword>
<dbReference type="AlphaFoldDB" id="D7GXQ3"/>
<dbReference type="OMA" id="EYRCKPI"/>
<dbReference type="InParanoid" id="D7GXQ3"/>
<dbReference type="eggNOG" id="KOG0987">
    <property type="taxonomic scope" value="Eukaryota"/>
</dbReference>
<proteinExistence type="predicted"/>
<evidence type="ECO:0000313" key="2">
    <source>
        <dbReference type="EMBL" id="EFA13532.1"/>
    </source>
</evidence>
<dbReference type="InterPro" id="IPR025476">
    <property type="entry name" value="Helitron_helicase-like"/>
</dbReference>
<organism evidence="2 3">
    <name type="scientific">Tribolium castaneum</name>
    <name type="common">Red flour beetle</name>
    <dbReference type="NCBI Taxonomy" id="7070"/>
    <lineage>
        <taxon>Eukaryota</taxon>
        <taxon>Metazoa</taxon>
        <taxon>Ecdysozoa</taxon>
        <taxon>Arthropoda</taxon>
        <taxon>Hexapoda</taxon>
        <taxon>Insecta</taxon>
        <taxon>Pterygota</taxon>
        <taxon>Neoptera</taxon>
        <taxon>Endopterygota</taxon>
        <taxon>Coleoptera</taxon>
        <taxon>Polyphaga</taxon>
        <taxon>Cucujiformia</taxon>
        <taxon>Tenebrionidae</taxon>
        <taxon>Tenebrionidae incertae sedis</taxon>
        <taxon>Tribolium</taxon>
    </lineage>
</organism>
<accession>D7GXQ3</accession>
<evidence type="ECO:0000313" key="3">
    <source>
        <dbReference type="Proteomes" id="UP000007266"/>
    </source>
</evidence>
<reference evidence="2 3" key="2">
    <citation type="journal article" date="2010" name="Nucleic Acids Res.">
        <title>BeetleBase in 2010: revisions to provide comprehensive genomic information for Tribolium castaneum.</title>
        <authorList>
            <person name="Kim H.S."/>
            <person name="Murphy T."/>
            <person name="Xia J."/>
            <person name="Caragea D."/>
            <person name="Park Y."/>
            <person name="Beeman R.W."/>
            <person name="Lorenzen M.D."/>
            <person name="Butcher S."/>
            <person name="Manak J.R."/>
            <person name="Brown S.J."/>
        </authorList>
    </citation>
    <scope>NUCLEOTIDE SEQUENCE [LARGE SCALE GENOMIC DNA]</scope>
    <source>
        <strain evidence="2 3">Georgia GA2</strain>
    </source>
</reference>
<reference evidence="2 3" key="1">
    <citation type="journal article" date="2008" name="Nature">
        <title>The genome of the model beetle and pest Tribolium castaneum.</title>
        <authorList>
            <consortium name="Tribolium Genome Sequencing Consortium"/>
            <person name="Richards S."/>
            <person name="Gibbs R.A."/>
            <person name="Weinstock G.M."/>
            <person name="Brown S.J."/>
            <person name="Denell R."/>
            <person name="Beeman R.W."/>
            <person name="Gibbs R."/>
            <person name="Beeman R.W."/>
            <person name="Brown S.J."/>
            <person name="Bucher G."/>
            <person name="Friedrich M."/>
            <person name="Grimmelikhuijzen C.J."/>
            <person name="Klingler M."/>
            <person name="Lorenzen M."/>
            <person name="Richards S."/>
            <person name="Roth S."/>
            <person name="Schroder R."/>
            <person name="Tautz D."/>
            <person name="Zdobnov E.M."/>
            <person name="Muzny D."/>
            <person name="Gibbs R.A."/>
            <person name="Weinstock G.M."/>
            <person name="Attaway T."/>
            <person name="Bell S."/>
            <person name="Buhay C.J."/>
            <person name="Chandrabose M.N."/>
            <person name="Chavez D."/>
            <person name="Clerk-Blankenburg K.P."/>
            <person name="Cree A."/>
            <person name="Dao M."/>
            <person name="Davis C."/>
            <person name="Chacko J."/>
            <person name="Dinh H."/>
            <person name="Dugan-Rocha S."/>
            <person name="Fowler G."/>
            <person name="Garner T.T."/>
            <person name="Garnes J."/>
            <person name="Gnirke A."/>
            <person name="Hawes A."/>
            <person name="Hernandez J."/>
            <person name="Hines S."/>
            <person name="Holder M."/>
            <person name="Hume J."/>
            <person name="Jhangiani S.N."/>
            <person name="Joshi V."/>
            <person name="Khan Z.M."/>
            <person name="Jackson L."/>
            <person name="Kovar C."/>
            <person name="Kowis A."/>
            <person name="Lee S."/>
            <person name="Lewis L.R."/>
            <person name="Margolis J."/>
            <person name="Morgan M."/>
            <person name="Nazareth L.V."/>
            <person name="Nguyen N."/>
            <person name="Okwuonu G."/>
            <person name="Parker D."/>
            <person name="Richards S."/>
            <person name="Ruiz S.J."/>
            <person name="Santibanez J."/>
            <person name="Savard J."/>
            <person name="Scherer S.E."/>
            <person name="Schneider B."/>
            <person name="Sodergren E."/>
            <person name="Tautz D."/>
            <person name="Vattahil S."/>
            <person name="Villasana D."/>
            <person name="White C.S."/>
            <person name="Wright R."/>
            <person name="Park Y."/>
            <person name="Beeman R.W."/>
            <person name="Lord J."/>
            <person name="Oppert B."/>
            <person name="Lorenzen M."/>
            <person name="Brown S."/>
            <person name="Wang L."/>
            <person name="Savard J."/>
            <person name="Tautz D."/>
            <person name="Richards S."/>
            <person name="Weinstock G."/>
            <person name="Gibbs R.A."/>
            <person name="Liu Y."/>
            <person name="Worley K."/>
            <person name="Weinstock G."/>
            <person name="Elsik C.G."/>
            <person name="Reese J.T."/>
            <person name="Elhaik E."/>
            <person name="Landan G."/>
            <person name="Graur D."/>
            <person name="Arensburger P."/>
            <person name="Atkinson P."/>
            <person name="Beeman R.W."/>
            <person name="Beidler J."/>
            <person name="Brown S.J."/>
            <person name="Demuth J.P."/>
            <person name="Drury D.W."/>
            <person name="Du Y.Z."/>
            <person name="Fujiwara H."/>
            <person name="Lorenzen M."/>
            <person name="Maselli V."/>
            <person name="Osanai M."/>
            <person name="Park Y."/>
            <person name="Robertson H.M."/>
            <person name="Tu Z."/>
            <person name="Wang J.J."/>
            <person name="Wang S."/>
            <person name="Richards S."/>
            <person name="Song H."/>
            <person name="Zhang L."/>
            <person name="Sodergren E."/>
            <person name="Werner D."/>
            <person name="Stanke M."/>
            <person name="Morgenstern B."/>
            <person name="Solovyev V."/>
            <person name="Kosarev P."/>
            <person name="Brown G."/>
            <person name="Chen H.C."/>
            <person name="Ermolaeva O."/>
            <person name="Hlavina W."/>
            <person name="Kapustin Y."/>
            <person name="Kiryutin B."/>
            <person name="Kitts P."/>
            <person name="Maglott D."/>
            <person name="Pruitt K."/>
            <person name="Sapojnikov V."/>
            <person name="Souvorov A."/>
            <person name="Mackey A.J."/>
            <person name="Waterhouse R.M."/>
            <person name="Wyder S."/>
            <person name="Zdobnov E.M."/>
            <person name="Zdobnov E.M."/>
            <person name="Wyder S."/>
            <person name="Kriventseva E.V."/>
            <person name="Kadowaki T."/>
            <person name="Bork P."/>
            <person name="Aranda M."/>
            <person name="Bao R."/>
            <person name="Beermann A."/>
            <person name="Berns N."/>
            <person name="Bolognesi R."/>
            <person name="Bonneton F."/>
            <person name="Bopp D."/>
            <person name="Brown S.J."/>
            <person name="Bucher G."/>
            <person name="Butts T."/>
            <person name="Chaumot A."/>
            <person name="Denell R.E."/>
            <person name="Ferrier D.E."/>
            <person name="Friedrich M."/>
            <person name="Gordon C.M."/>
            <person name="Jindra M."/>
            <person name="Klingler M."/>
            <person name="Lan Q."/>
            <person name="Lattorff H.M."/>
            <person name="Laudet V."/>
            <person name="von Levetsow C."/>
            <person name="Liu Z."/>
            <person name="Lutz R."/>
            <person name="Lynch J.A."/>
            <person name="da Fonseca R.N."/>
            <person name="Posnien N."/>
            <person name="Reuter R."/>
            <person name="Roth S."/>
            <person name="Savard J."/>
            <person name="Schinko J.B."/>
            <person name="Schmitt C."/>
            <person name="Schoppmeier M."/>
            <person name="Schroder R."/>
            <person name="Shippy T.D."/>
            <person name="Simonnet F."/>
            <person name="Marques-Souza H."/>
            <person name="Tautz D."/>
            <person name="Tomoyasu Y."/>
            <person name="Trauner J."/>
            <person name="Van der Zee M."/>
            <person name="Vervoort M."/>
            <person name="Wittkopp N."/>
            <person name="Wimmer E.A."/>
            <person name="Yang X."/>
            <person name="Jones A.K."/>
            <person name="Sattelle D.B."/>
            <person name="Ebert P.R."/>
            <person name="Nelson D."/>
            <person name="Scott J.G."/>
            <person name="Beeman R.W."/>
            <person name="Muthukrishnan S."/>
            <person name="Kramer K.J."/>
            <person name="Arakane Y."/>
            <person name="Beeman R.W."/>
            <person name="Zhu Q."/>
            <person name="Hogenkamp D."/>
            <person name="Dixit R."/>
            <person name="Oppert B."/>
            <person name="Jiang H."/>
            <person name="Zou Z."/>
            <person name="Marshall J."/>
            <person name="Elpidina E."/>
            <person name="Vinokurov K."/>
            <person name="Oppert C."/>
            <person name="Zou Z."/>
            <person name="Evans J."/>
            <person name="Lu Z."/>
            <person name="Zhao P."/>
            <person name="Sumathipala N."/>
            <person name="Altincicek B."/>
            <person name="Vilcinskas A."/>
            <person name="Williams M."/>
            <person name="Hultmark D."/>
            <person name="Hetru C."/>
            <person name="Jiang H."/>
            <person name="Grimmelikhuijzen C.J."/>
            <person name="Hauser F."/>
            <person name="Cazzamali G."/>
            <person name="Williamson M."/>
            <person name="Park Y."/>
            <person name="Li B."/>
            <person name="Tanaka Y."/>
            <person name="Predel R."/>
            <person name="Neupert S."/>
            <person name="Schachtner J."/>
            <person name="Verleyen P."/>
            <person name="Raible F."/>
            <person name="Bork P."/>
            <person name="Friedrich M."/>
            <person name="Walden K.K."/>
            <person name="Robertson H.M."/>
            <person name="Angeli S."/>
            <person name="Foret S."/>
            <person name="Bucher G."/>
            <person name="Schuetz S."/>
            <person name="Maleszka R."/>
            <person name="Wimmer E.A."/>
            <person name="Beeman R.W."/>
            <person name="Lorenzen M."/>
            <person name="Tomoyasu Y."/>
            <person name="Miller S.C."/>
            <person name="Grossmann D."/>
            <person name="Bucher G."/>
        </authorList>
    </citation>
    <scope>NUCLEOTIDE SEQUENCE [LARGE SCALE GENOMIC DNA]</scope>
    <source>
        <strain evidence="2 3">Georgia GA2</strain>
    </source>
</reference>
<dbReference type="PANTHER" id="PTHR45786:SF74">
    <property type="entry name" value="ATP-DEPENDENT DNA HELICASE"/>
    <property type="match status" value="1"/>
</dbReference>
<dbReference type="PANTHER" id="PTHR45786">
    <property type="entry name" value="DNA BINDING PROTEIN-LIKE"/>
    <property type="match status" value="1"/>
</dbReference>
<gene>
    <name evidence="2" type="primary">GLEAN_04078</name>
    <name evidence="2" type="ORF">TcasGA2_TC004078</name>
</gene>
<dbReference type="STRING" id="7070.D7GXQ3"/>
<dbReference type="EMBL" id="KQ973251">
    <property type="protein sequence ID" value="EFA13532.1"/>
    <property type="molecule type" value="Genomic_DNA"/>
</dbReference>
<evidence type="ECO:0000259" key="1">
    <source>
        <dbReference type="Pfam" id="PF14214"/>
    </source>
</evidence>
<dbReference type="HOGENOM" id="CLU_566649_0_0_1"/>